<reference evidence="1" key="1">
    <citation type="journal article" date="2014" name="Int. J. Syst. Evol. Microbiol.">
        <title>Complete genome of a new Firmicutes species belonging to the dominant human colonic microbiota ('Ruminococcus bicirculans') reveals two chromosomes and a selective capacity to utilize plant glucans.</title>
        <authorList>
            <consortium name="NISC Comparative Sequencing Program"/>
            <person name="Wegmann U."/>
            <person name="Louis P."/>
            <person name="Goesmann A."/>
            <person name="Henrissat B."/>
            <person name="Duncan S.H."/>
            <person name="Flint H.J."/>
        </authorList>
    </citation>
    <scope>NUCLEOTIDE SEQUENCE</scope>
    <source>
        <strain evidence="1">VKM Ac-1246</strain>
    </source>
</reference>
<dbReference type="Proteomes" id="UP001142292">
    <property type="component" value="Unassembled WGS sequence"/>
</dbReference>
<protein>
    <recommendedName>
        <fullName evidence="3">Secreted protein</fullName>
    </recommendedName>
</protein>
<organism evidence="1 2">
    <name type="scientific">Nocardioides luteus</name>
    <dbReference type="NCBI Taxonomy" id="1844"/>
    <lineage>
        <taxon>Bacteria</taxon>
        <taxon>Bacillati</taxon>
        <taxon>Actinomycetota</taxon>
        <taxon>Actinomycetes</taxon>
        <taxon>Propionibacteriales</taxon>
        <taxon>Nocardioidaceae</taxon>
        <taxon>Nocardioides</taxon>
    </lineage>
</organism>
<accession>A0ABQ5SXT9</accession>
<dbReference type="EMBL" id="BSEL01000005">
    <property type="protein sequence ID" value="GLJ68646.1"/>
    <property type="molecule type" value="Genomic_DNA"/>
</dbReference>
<evidence type="ECO:0008006" key="3">
    <source>
        <dbReference type="Google" id="ProtNLM"/>
    </source>
</evidence>
<evidence type="ECO:0000313" key="2">
    <source>
        <dbReference type="Proteomes" id="UP001142292"/>
    </source>
</evidence>
<proteinExistence type="predicted"/>
<comment type="caution">
    <text evidence="1">The sequence shown here is derived from an EMBL/GenBank/DDBJ whole genome shotgun (WGS) entry which is preliminary data.</text>
</comment>
<sequence length="249" mass="26463">MTRLHDIVPDFGASATFRGGRACSREELAAHFSTPELIDPGSEPRTVTATRSTLLGASLMVGGLVTAGCAKVPEGEREVDGVRFESEVTRSGSALEVSYRVANRADVDVYVVDAIPAYANGSLQAKSANTVYVLGSGGDRAEVSKRVFALPDDKTFAQMPAVGWAEVAAGEELRRDVSVPLPLDEYRPFTDDSVPKLPDSVEEVIFCVGVLDLRDVYPEGVPTEMTGLAHSDSAAEAQQIFCSDPVPLG</sequence>
<keyword evidence="2" id="KW-1185">Reference proteome</keyword>
<name>A0ABQ5SXT9_9ACTN</name>
<evidence type="ECO:0000313" key="1">
    <source>
        <dbReference type="EMBL" id="GLJ68646.1"/>
    </source>
</evidence>
<gene>
    <name evidence="1" type="ORF">GCM10017579_26820</name>
</gene>
<reference evidence="1" key="2">
    <citation type="submission" date="2023-01" db="EMBL/GenBank/DDBJ databases">
        <authorList>
            <person name="Sun Q."/>
            <person name="Evtushenko L."/>
        </authorList>
    </citation>
    <scope>NUCLEOTIDE SEQUENCE</scope>
    <source>
        <strain evidence="1">VKM Ac-1246</strain>
    </source>
</reference>